<evidence type="ECO:0000256" key="3">
    <source>
        <dbReference type="ARBA" id="ARBA00023082"/>
    </source>
</evidence>
<dbReference type="InterPro" id="IPR013249">
    <property type="entry name" value="RNA_pol_sigma70_r4_t2"/>
</dbReference>
<sequence>MTSQNVFVCESDPVKGKTELSDDAHLRLQAAIPALRRYARVLTRDPPQADDLVQDCLERALTRLHQVRGQPDLRPWLFTIAHRLNVNHWRRLRRFVSWAETMRPEALQEAAQIPHLEWQDVVHAFEHLSDDHRQIMMLVGVEGLQYGVVAEILDLPIGTVMSRLSRARAALHTLVEREERPKLRRVK</sequence>
<dbReference type="PANTHER" id="PTHR43133">
    <property type="entry name" value="RNA POLYMERASE ECF-TYPE SIGMA FACTO"/>
    <property type="match status" value="1"/>
</dbReference>
<name>A0ABQ0Q8V0_9PROT</name>
<dbReference type="Gene3D" id="1.10.1740.10">
    <property type="match status" value="1"/>
</dbReference>
<dbReference type="InterPro" id="IPR036388">
    <property type="entry name" value="WH-like_DNA-bd_sf"/>
</dbReference>
<evidence type="ECO:0000313" key="8">
    <source>
        <dbReference type="Proteomes" id="UP001061070"/>
    </source>
</evidence>
<dbReference type="InterPro" id="IPR013325">
    <property type="entry name" value="RNA_pol_sigma_r2"/>
</dbReference>
<accession>A0ABQ0Q8V0</accession>
<dbReference type="Gene3D" id="1.10.10.10">
    <property type="entry name" value="Winged helix-like DNA-binding domain superfamily/Winged helix DNA-binding domain"/>
    <property type="match status" value="1"/>
</dbReference>
<dbReference type="Pfam" id="PF22029">
    <property type="entry name" value="PhyR_sigma2"/>
    <property type="match status" value="1"/>
</dbReference>
<keyword evidence="3" id="KW-0731">Sigma factor</keyword>
<dbReference type="InterPro" id="IPR014284">
    <property type="entry name" value="RNA_pol_sigma-70_dom"/>
</dbReference>
<proteinExistence type="inferred from homology"/>
<dbReference type="InterPro" id="IPR053866">
    <property type="entry name" value="PhyR_sigma2"/>
</dbReference>
<evidence type="ECO:0000256" key="2">
    <source>
        <dbReference type="ARBA" id="ARBA00023015"/>
    </source>
</evidence>
<dbReference type="RefSeq" id="WP_244902167.1">
    <property type="nucleotide sequence ID" value="NZ_BAQW01000004.1"/>
</dbReference>
<reference evidence="7" key="1">
    <citation type="submission" date="2013-04" db="EMBL/GenBank/DDBJ databases">
        <title>The genome sequencing project of 58 acetic acid bacteria.</title>
        <authorList>
            <person name="Okamoto-Kainuma A."/>
            <person name="Ishikawa M."/>
            <person name="Umino S."/>
            <person name="Koizumi Y."/>
            <person name="Shiwa Y."/>
            <person name="Yoshikawa H."/>
            <person name="Matsutani M."/>
            <person name="Matsushita K."/>
        </authorList>
    </citation>
    <scope>NUCLEOTIDE SEQUENCE</scope>
    <source>
        <strain evidence="7">NRIC 0228</strain>
    </source>
</reference>
<feature type="domain" description="RNA polymerase sigma factor 70 region 4 type 2" evidence="5">
    <location>
        <begin position="120"/>
        <end position="171"/>
    </location>
</feature>
<keyword evidence="8" id="KW-1185">Reference proteome</keyword>
<dbReference type="EMBL" id="BAQW01000004">
    <property type="protein sequence ID" value="GBR09346.1"/>
    <property type="molecule type" value="Genomic_DNA"/>
</dbReference>
<evidence type="ECO:0000259" key="5">
    <source>
        <dbReference type="Pfam" id="PF08281"/>
    </source>
</evidence>
<dbReference type="InterPro" id="IPR039425">
    <property type="entry name" value="RNA_pol_sigma-70-like"/>
</dbReference>
<evidence type="ECO:0000256" key="4">
    <source>
        <dbReference type="ARBA" id="ARBA00023163"/>
    </source>
</evidence>
<comment type="caution">
    <text evidence="7">The sequence shown here is derived from an EMBL/GenBank/DDBJ whole genome shotgun (WGS) entry which is preliminary data.</text>
</comment>
<keyword evidence="4" id="KW-0804">Transcription</keyword>
<organism evidence="7 8">
    <name type="scientific">Gluconobacter frateurii NRIC 0228</name>
    <dbReference type="NCBI Taxonomy" id="1307946"/>
    <lineage>
        <taxon>Bacteria</taxon>
        <taxon>Pseudomonadati</taxon>
        <taxon>Pseudomonadota</taxon>
        <taxon>Alphaproteobacteria</taxon>
        <taxon>Acetobacterales</taxon>
        <taxon>Acetobacteraceae</taxon>
        <taxon>Gluconobacter</taxon>
    </lineage>
</organism>
<evidence type="ECO:0000256" key="1">
    <source>
        <dbReference type="ARBA" id="ARBA00010641"/>
    </source>
</evidence>
<feature type="domain" description="PhyR sigma2" evidence="6">
    <location>
        <begin position="29"/>
        <end position="82"/>
    </location>
</feature>
<evidence type="ECO:0000313" key="7">
    <source>
        <dbReference type="EMBL" id="GBR09346.1"/>
    </source>
</evidence>
<dbReference type="Pfam" id="PF08281">
    <property type="entry name" value="Sigma70_r4_2"/>
    <property type="match status" value="1"/>
</dbReference>
<evidence type="ECO:0000259" key="6">
    <source>
        <dbReference type="Pfam" id="PF22029"/>
    </source>
</evidence>
<dbReference type="InterPro" id="IPR013324">
    <property type="entry name" value="RNA_pol_sigma_r3/r4-like"/>
</dbReference>
<keyword evidence="2" id="KW-0805">Transcription regulation</keyword>
<dbReference type="SUPFAM" id="SSF88946">
    <property type="entry name" value="Sigma2 domain of RNA polymerase sigma factors"/>
    <property type="match status" value="1"/>
</dbReference>
<dbReference type="PANTHER" id="PTHR43133:SF25">
    <property type="entry name" value="RNA POLYMERASE SIGMA FACTOR RFAY-RELATED"/>
    <property type="match status" value="1"/>
</dbReference>
<dbReference type="CDD" id="cd06171">
    <property type="entry name" value="Sigma70_r4"/>
    <property type="match status" value="1"/>
</dbReference>
<gene>
    <name evidence="7" type="ORF">AA0228_0646</name>
</gene>
<comment type="similarity">
    <text evidence="1">Belongs to the sigma-70 factor family. ECF subfamily.</text>
</comment>
<dbReference type="SUPFAM" id="SSF88659">
    <property type="entry name" value="Sigma3 and sigma4 domains of RNA polymerase sigma factors"/>
    <property type="match status" value="1"/>
</dbReference>
<dbReference type="Proteomes" id="UP001061070">
    <property type="component" value="Unassembled WGS sequence"/>
</dbReference>
<dbReference type="NCBIfam" id="TIGR02937">
    <property type="entry name" value="sigma70-ECF"/>
    <property type="match status" value="1"/>
</dbReference>
<protein>
    <submittedName>
        <fullName evidence="7">ECF subfamily RNA polymerase sigma-70 factor</fullName>
    </submittedName>
</protein>